<dbReference type="Pfam" id="PF24036">
    <property type="entry name" value="DUF7345"/>
    <property type="match status" value="1"/>
</dbReference>
<keyword evidence="6" id="KW-1185">Reference proteome</keyword>
<dbReference type="InterPro" id="IPR055769">
    <property type="entry name" value="DUF7345"/>
</dbReference>
<keyword evidence="2" id="KW-0812">Transmembrane</keyword>
<evidence type="ECO:0000259" key="4">
    <source>
        <dbReference type="Pfam" id="PF24036"/>
    </source>
</evidence>
<dbReference type="STRING" id="660517.SAMN04487946_105105"/>
<keyword evidence="2" id="KW-1133">Transmembrane helix</keyword>
<evidence type="ECO:0000259" key="3">
    <source>
        <dbReference type="Pfam" id="PF24034"/>
    </source>
</evidence>
<evidence type="ECO:0000256" key="1">
    <source>
        <dbReference type="SAM" id="MobiDB-lite"/>
    </source>
</evidence>
<feature type="region of interest" description="Disordered" evidence="1">
    <location>
        <begin position="270"/>
        <end position="348"/>
    </location>
</feature>
<protein>
    <recommendedName>
        <fullName evidence="7">IclR helix-turn-helix domain-containing protein</fullName>
    </recommendedName>
</protein>
<evidence type="ECO:0000313" key="6">
    <source>
        <dbReference type="Proteomes" id="UP000199170"/>
    </source>
</evidence>
<feature type="region of interest" description="Disordered" evidence="1">
    <location>
        <begin position="208"/>
        <end position="235"/>
    </location>
</feature>
<organism evidence="5 6">
    <name type="scientific">Halobellus clavatus</name>
    <dbReference type="NCBI Taxonomy" id="660517"/>
    <lineage>
        <taxon>Archaea</taxon>
        <taxon>Methanobacteriati</taxon>
        <taxon>Methanobacteriota</taxon>
        <taxon>Stenosarchaea group</taxon>
        <taxon>Halobacteria</taxon>
        <taxon>Halobacteriales</taxon>
        <taxon>Haloferacaceae</taxon>
        <taxon>Halobellus</taxon>
    </lineage>
</organism>
<keyword evidence="2" id="KW-0472">Membrane</keyword>
<feature type="compositionally biased region" description="Low complexity" evidence="1">
    <location>
        <begin position="215"/>
        <end position="233"/>
    </location>
</feature>
<dbReference type="Proteomes" id="UP000199170">
    <property type="component" value="Unassembled WGS sequence"/>
</dbReference>
<evidence type="ECO:0000256" key="2">
    <source>
        <dbReference type="SAM" id="Phobius"/>
    </source>
</evidence>
<dbReference type="Pfam" id="PF24034">
    <property type="entry name" value="DUF7343"/>
    <property type="match status" value="1"/>
</dbReference>
<feature type="compositionally biased region" description="Basic and acidic residues" evidence="1">
    <location>
        <begin position="290"/>
        <end position="300"/>
    </location>
</feature>
<feature type="transmembrane region" description="Helical" evidence="2">
    <location>
        <begin position="243"/>
        <end position="263"/>
    </location>
</feature>
<feature type="domain" description="DUF7345" evidence="4">
    <location>
        <begin position="50"/>
        <end position="178"/>
    </location>
</feature>
<gene>
    <name evidence="5" type="ORF">SAMN04487946_105105</name>
</gene>
<proteinExistence type="predicted"/>
<sequence length="420" mass="44273">MTERAARLACVALVAVAMVGGIGATAPGASAQPTDTIAQTGINPDDVSMRITLRPNGDAVWAIDYRVQLDSNETTDAFISLRDDIRTNESQYTGEFRSRMVSTAATAANTTGREMTIRNVSVTATRQQLPQDYGVITYTFVWTNFSAVDDGTLRAGDALAGLFLDGETSLQFAWPEGYALDSAQPEPTDTRRESRIVVWSGPLDFGVNEPSLTVSEEPAPATEPSTSTTTASPDSGLLGSSPALVGAIGLALLVAVVGGYLYWRRDRSRAPETVAGGPDPDTAHAASTAERAEPPADSESKTAATADDSGSGETPAGSTADTDSAAADAGADGSAAASDSETPPWEDELLSNEERVLALVEHEGGRMKQQEVAQTLDWTDAKTSQVVRKMRDADALDAFRLGRENVLVLPDEELEPGEDE</sequence>
<evidence type="ECO:0000313" key="5">
    <source>
        <dbReference type="EMBL" id="SDY01221.1"/>
    </source>
</evidence>
<dbReference type="RefSeq" id="WP_245705769.1">
    <property type="nucleotide sequence ID" value="NZ_FNPB01000005.1"/>
</dbReference>
<reference evidence="6" key="1">
    <citation type="submission" date="2016-10" db="EMBL/GenBank/DDBJ databases">
        <authorList>
            <person name="Varghese N."/>
            <person name="Submissions S."/>
        </authorList>
    </citation>
    <scope>NUCLEOTIDE SEQUENCE [LARGE SCALE GENOMIC DNA]</scope>
    <source>
        <strain evidence="6">CGMCC 1.10118</strain>
    </source>
</reference>
<dbReference type="AlphaFoldDB" id="A0A1H3GD68"/>
<accession>A0A1H3GD68</accession>
<evidence type="ECO:0008006" key="7">
    <source>
        <dbReference type="Google" id="ProtNLM"/>
    </source>
</evidence>
<name>A0A1H3GD68_9EURY</name>
<dbReference type="InterPro" id="IPR055767">
    <property type="entry name" value="DUF7343"/>
</dbReference>
<dbReference type="EMBL" id="FNPB01000005">
    <property type="protein sequence ID" value="SDY01221.1"/>
    <property type="molecule type" value="Genomic_DNA"/>
</dbReference>
<feature type="domain" description="DUF7343" evidence="3">
    <location>
        <begin position="349"/>
        <end position="410"/>
    </location>
</feature>
<feature type="compositionally biased region" description="Low complexity" evidence="1">
    <location>
        <begin position="316"/>
        <end position="340"/>
    </location>
</feature>